<comment type="similarity">
    <text evidence="9">Belongs to the protein kinase superfamily. Ser/Thr protein kinase family. CDPK subfamily.</text>
</comment>
<evidence type="ECO:0000256" key="7">
    <source>
        <dbReference type="ARBA" id="ARBA00022837"/>
    </source>
</evidence>
<dbReference type="InterPro" id="IPR002048">
    <property type="entry name" value="EF_hand_dom"/>
</dbReference>
<dbReference type="InParanoid" id="G0QNY1"/>
<dbReference type="InterPro" id="IPR011992">
    <property type="entry name" value="EF-hand-dom_pair"/>
</dbReference>
<protein>
    <submittedName>
        <fullName evidence="12">Protein kinase domain protein</fullName>
        <ecNumber evidence="12">2.3.1.23</ecNumber>
        <ecNumber evidence="12">2.7.11.17</ecNumber>
    </submittedName>
</protein>
<dbReference type="GO" id="GO:0005509">
    <property type="term" value="F:calcium ion binding"/>
    <property type="evidence" value="ECO:0007669"/>
    <property type="project" value="InterPro"/>
</dbReference>
<dbReference type="SUPFAM" id="SSF47473">
    <property type="entry name" value="EF-hand"/>
    <property type="match status" value="1"/>
</dbReference>
<evidence type="ECO:0000256" key="9">
    <source>
        <dbReference type="ARBA" id="ARBA00024334"/>
    </source>
</evidence>
<dbReference type="AlphaFoldDB" id="G0QNY1"/>
<name>G0QNY1_ICHMU</name>
<dbReference type="PROSITE" id="PS50011">
    <property type="entry name" value="PROTEIN_KINASE_DOM"/>
    <property type="match status" value="1"/>
</dbReference>
<dbReference type="EMBL" id="GL983514">
    <property type="protein sequence ID" value="EGR33068.1"/>
    <property type="molecule type" value="Genomic_DNA"/>
</dbReference>
<evidence type="ECO:0000256" key="5">
    <source>
        <dbReference type="ARBA" id="ARBA00022741"/>
    </source>
</evidence>
<feature type="domain" description="Protein kinase" evidence="10">
    <location>
        <begin position="1"/>
        <end position="155"/>
    </location>
</feature>
<dbReference type="Proteomes" id="UP000008983">
    <property type="component" value="Unassembled WGS sequence"/>
</dbReference>
<dbReference type="EC" id="2.3.1.23" evidence="12"/>
<dbReference type="FunFam" id="1.10.238.10:FF:000003">
    <property type="entry name" value="Calmodulin A"/>
    <property type="match status" value="1"/>
</dbReference>
<dbReference type="Pfam" id="PF00069">
    <property type="entry name" value="Pkinase"/>
    <property type="match status" value="1"/>
</dbReference>
<sequence length="359" mass="41537">MKQILSAISYCHYHKIVHRDLKPENILFDTQQGTSNLKIIDFGASAILKNDQKLTQTIGTPYYVAPEILKEEPYDEKCDVWSLGVILYIMLCGYPPFYADSDFEIYQKIKSAQVQFHKKDWKYISSQAKDLISKMLTLNPQNRISAAEAQAHPWITNNIHIEQLDDKMMKKLTQFTAKNKLRIAILQLMVNQVINTQEKKDMIKYFQALDTNGDGMLSKKELVQGLFYFYEQQYTKINIGYIKFIKDPIKAKKIVDQVFNQLDQDGSGKIEFTEFLVISLQQEKLYSKEKIEKAFKLIDQDGNGQITKNELESMMGGIPINQQIWNNLMKDCDLNNDGMISLSEFINLLINIANKELVN</sequence>
<evidence type="ECO:0000256" key="2">
    <source>
        <dbReference type="ARBA" id="ARBA00022527"/>
    </source>
</evidence>
<keyword evidence="7" id="KW-0106">Calcium</keyword>
<dbReference type="EC" id="2.7.11.17" evidence="12"/>
<gene>
    <name evidence="12" type="ORF">IMG5_062460</name>
</gene>
<dbReference type="SUPFAM" id="SSF56112">
    <property type="entry name" value="Protein kinase-like (PK-like)"/>
    <property type="match status" value="1"/>
</dbReference>
<dbReference type="Pfam" id="PF13499">
    <property type="entry name" value="EF-hand_7"/>
    <property type="match status" value="2"/>
</dbReference>
<feature type="domain" description="EF-hand" evidence="11">
    <location>
        <begin position="286"/>
        <end position="321"/>
    </location>
</feature>
<dbReference type="OrthoDB" id="40902at2759"/>
<dbReference type="GO" id="GO:0047184">
    <property type="term" value="F:1-acylglycerophosphocholine O-acyltransferase activity"/>
    <property type="evidence" value="ECO:0007669"/>
    <property type="project" value="UniProtKB-EC"/>
</dbReference>
<dbReference type="CDD" id="cd00051">
    <property type="entry name" value="EFh"/>
    <property type="match status" value="1"/>
</dbReference>
<evidence type="ECO:0000256" key="4">
    <source>
        <dbReference type="ARBA" id="ARBA00022737"/>
    </source>
</evidence>
<dbReference type="GeneID" id="14909247"/>
<keyword evidence="4" id="KW-0677">Repeat</keyword>
<proteinExistence type="inferred from homology"/>
<keyword evidence="5" id="KW-0547">Nucleotide-binding</keyword>
<evidence type="ECO:0000313" key="12">
    <source>
        <dbReference type="EMBL" id="EGR33068.1"/>
    </source>
</evidence>
<dbReference type="InterPro" id="IPR011009">
    <property type="entry name" value="Kinase-like_dom_sf"/>
</dbReference>
<dbReference type="eggNOG" id="KOG0032">
    <property type="taxonomic scope" value="Eukaryota"/>
</dbReference>
<dbReference type="GO" id="GO:0004683">
    <property type="term" value="F:calcium/calmodulin-dependent protein kinase activity"/>
    <property type="evidence" value="ECO:0007669"/>
    <property type="project" value="UniProtKB-EC"/>
</dbReference>
<dbReference type="PANTHER" id="PTHR24349">
    <property type="entry name" value="SERINE/THREONINE-PROTEIN KINASE"/>
    <property type="match status" value="1"/>
</dbReference>
<feature type="domain" description="EF-hand" evidence="11">
    <location>
        <begin position="250"/>
        <end position="285"/>
    </location>
</feature>
<dbReference type="RefSeq" id="XP_004037054.1">
    <property type="nucleotide sequence ID" value="XM_004037006.1"/>
</dbReference>
<evidence type="ECO:0000256" key="6">
    <source>
        <dbReference type="ARBA" id="ARBA00022777"/>
    </source>
</evidence>
<dbReference type="InterPro" id="IPR050205">
    <property type="entry name" value="CDPK_Ser/Thr_kinases"/>
</dbReference>
<dbReference type="SMART" id="SM00220">
    <property type="entry name" value="S_TKc"/>
    <property type="match status" value="1"/>
</dbReference>
<dbReference type="Gene3D" id="1.10.238.10">
    <property type="entry name" value="EF-hand"/>
    <property type="match status" value="2"/>
</dbReference>
<dbReference type="STRING" id="857967.G0QNY1"/>
<comment type="cofactor">
    <cofactor evidence="1">
        <name>Mg(2+)</name>
        <dbReference type="ChEBI" id="CHEBI:18420"/>
    </cofactor>
</comment>
<dbReference type="PROSITE" id="PS00108">
    <property type="entry name" value="PROTEIN_KINASE_ST"/>
    <property type="match status" value="1"/>
</dbReference>
<accession>G0QNY1</accession>
<dbReference type="SMART" id="SM00054">
    <property type="entry name" value="EFh"/>
    <property type="match status" value="4"/>
</dbReference>
<dbReference type="InterPro" id="IPR018247">
    <property type="entry name" value="EF_Hand_1_Ca_BS"/>
</dbReference>
<dbReference type="PROSITE" id="PS00018">
    <property type="entry name" value="EF_HAND_1"/>
    <property type="match status" value="4"/>
</dbReference>
<dbReference type="Gene3D" id="1.10.510.10">
    <property type="entry name" value="Transferase(Phosphotransferase) domain 1"/>
    <property type="match status" value="1"/>
</dbReference>
<keyword evidence="12" id="KW-0012">Acyltransferase</keyword>
<evidence type="ECO:0000256" key="8">
    <source>
        <dbReference type="ARBA" id="ARBA00022840"/>
    </source>
</evidence>
<dbReference type="InterPro" id="IPR008271">
    <property type="entry name" value="Ser/Thr_kinase_AS"/>
</dbReference>
<evidence type="ECO:0000256" key="3">
    <source>
        <dbReference type="ARBA" id="ARBA00022679"/>
    </source>
</evidence>
<keyword evidence="13" id="KW-1185">Reference proteome</keyword>
<evidence type="ECO:0000259" key="11">
    <source>
        <dbReference type="PROSITE" id="PS50222"/>
    </source>
</evidence>
<reference evidence="12 13" key="1">
    <citation type="submission" date="2011-07" db="EMBL/GenBank/DDBJ databases">
        <authorList>
            <person name="Coyne R."/>
            <person name="Brami D."/>
            <person name="Johnson J."/>
            <person name="Hostetler J."/>
            <person name="Hannick L."/>
            <person name="Clark T."/>
            <person name="Cassidy-Hanley D."/>
            <person name="Inman J."/>
        </authorList>
    </citation>
    <scope>NUCLEOTIDE SEQUENCE [LARGE SCALE GENOMIC DNA]</scope>
    <source>
        <strain evidence="12 13">G5</strain>
    </source>
</reference>
<feature type="domain" description="EF-hand" evidence="11">
    <location>
        <begin position="322"/>
        <end position="355"/>
    </location>
</feature>
<dbReference type="InterPro" id="IPR000719">
    <property type="entry name" value="Prot_kinase_dom"/>
</dbReference>
<evidence type="ECO:0000259" key="10">
    <source>
        <dbReference type="PROSITE" id="PS50011"/>
    </source>
</evidence>
<organism evidence="12 13">
    <name type="scientific">Ichthyophthirius multifiliis</name>
    <name type="common">White spot disease agent</name>
    <name type="synonym">Ich</name>
    <dbReference type="NCBI Taxonomy" id="5932"/>
    <lineage>
        <taxon>Eukaryota</taxon>
        <taxon>Sar</taxon>
        <taxon>Alveolata</taxon>
        <taxon>Ciliophora</taxon>
        <taxon>Intramacronucleata</taxon>
        <taxon>Oligohymenophorea</taxon>
        <taxon>Hymenostomatida</taxon>
        <taxon>Ophryoglenina</taxon>
        <taxon>Ichthyophthirius</taxon>
    </lineage>
</organism>
<keyword evidence="3 12" id="KW-0808">Transferase</keyword>
<dbReference type="OMA" id="RIFAKIC"/>
<dbReference type="PROSITE" id="PS50222">
    <property type="entry name" value="EF_HAND_2"/>
    <property type="match status" value="4"/>
</dbReference>
<keyword evidence="6 12" id="KW-0418">Kinase</keyword>
<keyword evidence="2" id="KW-0723">Serine/threonine-protein kinase</keyword>
<evidence type="ECO:0000256" key="1">
    <source>
        <dbReference type="ARBA" id="ARBA00001946"/>
    </source>
</evidence>
<feature type="domain" description="EF-hand" evidence="11">
    <location>
        <begin position="197"/>
        <end position="232"/>
    </location>
</feature>
<evidence type="ECO:0000313" key="13">
    <source>
        <dbReference type="Proteomes" id="UP000008983"/>
    </source>
</evidence>
<keyword evidence="8" id="KW-0067">ATP-binding</keyword>
<dbReference type="GO" id="GO:0005524">
    <property type="term" value="F:ATP binding"/>
    <property type="evidence" value="ECO:0007669"/>
    <property type="project" value="UniProtKB-KW"/>
</dbReference>